<feature type="chain" id="PRO_5035147209" evidence="2">
    <location>
        <begin position="26"/>
        <end position="200"/>
    </location>
</feature>
<dbReference type="Proteomes" id="UP000708208">
    <property type="component" value="Unassembled WGS sequence"/>
</dbReference>
<evidence type="ECO:0000256" key="1">
    <source>
        <dbReference type="SAM" id="MobiDB-lite"/>
    </source>
</evidence>
<feature type="region of interest" description="Disordered" evidence="1">
    <location>
        <begin position="140"/>
        <end position="173"/>
    </location>
</feature>
<comment type="caution">
    <text evidence="3">The sequence shown here is derived from an EMBL/GenBank/DDBJ whole genome shotgun (WGS) entry which is preliminary data.</text>
</comment>
<proteinExistence type="predicted"/>
<dbReference type="EMBL" id="CAJVCH010004590">
    <property type="protein sequence ID" value="CAG7654088.1"/>
    <property type="molecule type" value="Genomic_DNA"/>
</dbReference>
<feature type="signal peptide" evidence="2">
    <location>
        <begin position="1"/>
        <end position="25"/>
    </location>
</feature>
<evidence type="ECO:0000313" key="4">
    <source>
        <dbReference type="Proteomes" id="UP000708208"/>
    </source>
</evidence>
<evidence type="ECO:0000256" key="2">
    <source>
        <dbReference type="SAM" id="SignalP"/>
    </source>
</evidence>
<keyword evidence="2" id="KW-0732">Signal</keyword>
<evidence type="ECO:0000313" key="3">
    <source>
        <dbReference type="EMBL" id="CAG7654088.1"/>
    </source>
</evidence>
<dbReference type="AlphaFoldDB" id="A0A8J2JBW4"/>
<name>A0A8J2JBW4_9HEXA</name>
<reference evidence="3" key="1">
    <citation type="submission" date="2021-06" db="EMBL/GenBank/DDBJ databases">
        <authorList>
            <person name="Hodson N. C."/>
            <person name="Mongue J. A."/>
            <person name="Jaron S. K."/>
        </authorList>
    </citation>
    <scope>NUCLEOTIDE SEQUENCE</scope>
</reference>
<sequence>MKLLTFVGIVLTVSIFERLVVGTEAVRPPKWYKRSVEEKSKLEPEVTIRQIAYTGFNPSSGVYTVLSPNYNNPTAPTQDFGNDAYSWGDYSQFGPSSNGYSPSSGYDYLGSGDSHPSFGSLDGQYQNLWDLYNNHGLGHNNGPDFDHNGNLPHQYDNDSGELGIPSEESSDEHSLIGHVTDSFGQTVDSLSTSVQNVLGK</sequence>
<protein>
    <submittedName>
        <fullName evidence="3">Uncharacterized protein</fullName>
    </submittedName>
</protein>
<keyword evidence="4" id="KW-1185">Reference proteome</keyword>
<gene>
    <name evidence="3" type="ORF">AFUS01_LOCUS863</name>
</gene>
<organism evidence="3 4">
    <name type="scientific">Allacma fusca</name>
    <dbReference type="NCBI Taxonomy" id="39272"/>
    <lineage>
        <taxon>Eukaryota</taxon>
        <taxon>Metazoa</taxon>
        <taxon>Ecdysozoa</taxon>
        <taxon>Arthropoda</taxon>
        <taxon>Hexapoda</taxon>
        <taxon>Collembola</taxon>
        <taxon>Symphypleona</taxon>
        <taxon>Sminthuridae</taxon>
        <taxon>Allacma</taxon>
    </lineage>
</organism>
<accession>A0A8J2JBW4</accession>